<dbReference type="AlphaFoldDB" id="A0A2K9NSR5"/>
<name>A0A2K9NSR5_BACTC</name>
<reference evidence="1 2" key="1">
    <citation type="submission" date="2018-01" db="EMBL/GenBank/DDBJ databases">
        <title>Complete genome sequence of Bacteriovorax stolpii DSM12778.</title>
        <authorList>
            <person name="Tang B."/>
            <person name="Chang J."/>
        </authorList>
    </citation>
    <scope>NUCLEOTIDE SEQUENCE [LARGE SCALE GENOMIC DNA]</scope>
    <source>
        <strain evidence="1 2">DSM 12778</strain>
    </source>
</reference>
<sequence length="95" mass="10573">MKGLILLALCFLSLGAHASLDLKAQDVIAIKTHTGKTFRNLSLHESSKVLESLEAGENIELREEIIYPEEVSEVVVGKLTKARITEKRPNPKDYN</sequence>
<evidence type="ECO:0000313" key="2">
    <source>
        <dbReference type="Proteomes" id="UP000235584"/>
    </source>
</evidence>
<protein>
    <submittedName>
        <fullName evidence="1">Uncharacterized protein</fullName>
    </submittedName>
</protein>
<accession>A0A2K9NSR5</accession>
<proteinExistence type="predicted"/>
<evidence type="ECO:0000313" key="1">
    <source>
        <dbReference type="EMBL" id="AUN98560.1"/>
    </source>
</evidence>
<keyword evidence="2" id="KW-1185">Reference proteome</keyword>
<gene>
    <name evidence="1" type="ORF">C0V70_10690</name>
</gene>
<dbReference type="KEGG" id="bsto:C0V70_10690"/>
<dbReference type="RefSeq" id="WP_102243851.1">
    <property type="nucleotide sequence ID" value="NZ_CP025704.1"/>
</dbReference>
<organism evidence="1 2">
    <name type="scientific">Bacteriovorax stolpii</name>
    <name type="common">Bdellovibrio stolpii</name>
    <dbReference type="NCBI Taxonomy" id="960"/>
    <lineage>
        <taxon>Bacteria</taxon>
        <taxon>Pseudomonadati</taxon>
        <taxon>Bdellovibrionota</taxon>
        <taxon>Bacteriovoracia</taxon>
        <taxon>Bacteriovoracales</taxon>
        <taxon>Bacteriovoracaceae</taxon>
        <taxon>Bacteriovorax</taxon>
    </lineage>
</organism>
<dbReference type="EMBL" id="CP025704">
    <property type="protein sequence ID" value="AUN98560.1"/>
    <property type="molecule type" value="Genomic_DNA"/>
</dbReference>
<dbReference type="Proteomes" id="UP000235584">
    <property type="component" value="Chromosome"/>
</dbReference>